<gene>
    <name evidence="5" type="ORF">EKG36_17045</name>
</gene>
<protein>
    <submittedName>
        <fullName evidence="5">GntR family transcriptional regulator</fullName>
    </submittedName>
</protein>
<reference evidence="5 6" key="1">
    <citation type="submission" date="2018-12" db="EMBL/GenBank/DDBJ databases">
        <authorList>
            <person name="Yu L."/>
        </authorList>
    </citation>
    <scope>NUCLEOTIDE SEQUENCE [LARGE SCALE GENOMIC DNA]</scope>
    <source>
        <strain evidence="5 6">11S</strain>
    </source>
</reference>
<dbReference type="GO" id="GO:0003677">
    <property type="term" value="F:DNA binding"/>
    <property type="evidence" value="ECO:0007669"/>
    <property type="project" value="UniProtKB-KW"/>
</dbReference>
<accession>A0A3S0HQB3</accession>
<dbReference type="EMBL" id="RXNS01000019">
    <property type="protein sequence ID" value="RTQ99583.1"/>
    <property type="molecule type" value="Genomic_DNA"/>
</dbReference>
<evidence type="ECO:0000313" key="6">
    <source>
        <dbReference type="Proteomes" id="UP000267400"/>
    </source>
</evidence>
<dbReference type="SUPFAM" id="SSF46785">
    <property type="entry name" value="Winged helix' DNA-binding domain"/>
    <property type="match status" value="1"/>
</dbReference>
<dbReference type="Pfam" id="PF07729">
    <property type="entry name" value="FCD"/>
    <property type="match status" value="1"/>
</dbReference>
<dbReference type="Gene3D" id="1.20.120.530">
    <property type="entry name" value="GntR ligand-binding domain-like"/>
    <property type="match status" value="1"/>
</dbReference>
<dbReference type="SUPFAM" id="SSF48008">
    <property type="entry name" value="GntR ligand-binding domain-like"/>
    <property type="match status" value="1"/>
</dbReference>
<dbReference type="InterPro" id="IPR011711">
    <property type="entry name" value="GntR_C"/>
</dbReference>
<comment type="caution">
    <text evidence="5">The sequence shown here is derived from an EMBL/GenBank/DDBJ whole genome shotgun (WGS) entry which is preliminary data.</text>
</comment>
<keyword evidence="6" id="KW-1185">Reference proteome</keyword>
<keyword evidence="3" id="KW-0804">Transcription</keyword>
<evidence type="ECO:0000256" key="1">
    <source>
        <dbReference type="ARBA" id="ARBA00023015"/>
    </source>
</evidence>
<name>A0A3S0HQB3_9GAMM</name>
<dbReference type="PROSITE" id="PS50949">
    <property type="entry name" value="HTH_GNTR"/>
    <property type="match status" value="1"/>
</dbReference>
<feature type="domain" description="HTH gntR-type" evidence="4">
    <location>
        <begin position="8"/>
        <end position="75"/>
    </location>
</feature>
<dbReference type="Pfam" id="PF00392">
    <property type="entry name" value="GntR"/>
    <property type="match status" value="1"/>
</dbReference>
<evidence type="ECO:0000313" key="5">
    <source>
        <dbReference type="EMBL" id="RTQ99583.1"/>
    </source>
</evidence>
<evidence type="ECO:0000256" key="2">
    <source>
        <dbReference type="ARBA" id="ARBA00023125"/>
    </source>
</evidence>
<keyword evidence="1" id="KW-0805">Transcription regulation</keyword>
<sequence length="222" mass="24976">MSEFARPPSLGTLVTEHIRQMIVSGELALGESISERGISSQLNVSKTPVREALTRLKHEGLVTIVPQSGARVFTLSAQEVQEMCTFRRAIEFDALELAIEHDHEGLAEDLRHIEDQMQVAHGSGKVVEYLNLDTEFHMCFFKHCGNAYLKESYSQHVGKIAALRTHLSAKPNHTRMSLKEHGEIVDAVFRRDLDTLKLLLDKHIGRTQETYEDDISDISKTG</sequence>
<dbReference type="SMART" id="SM00345">
    <property type="entry name" value="HTH_GNTR"/>
    <property type="match status" value="1"/>
</dbReference>
<dbReference type="OrthoDB" id="9799812at2"/>
<dbReference type="RefSeq" id="WP_126486296.1">
    <property type="nucleotide sequence ID" value="NZ_RXNS01000019.1"/>
</dbReference>
<dbReference type="InterPro" id="IPR000524">
    <property type="entry name" value="Tscrpt_reg_HTH_GntR"/>
</dbReference>
<dbReference type="Gene3D" id="1.10.10.10">
    <property type="entry name" value="Winged helix-like DNA-binding domain superfamily/Winged helix DNA-binding domain"/>
    <property type="match status" value="1"/>
</dbReference>
<dbReference type="CDD" id="cd07377">
    <property type="entry name" value="WHTH_GntR"/>
    <property type="match status" value="1"/>
</dbReference>
<proteinExistence type="predicted"/>
<dbReference type="GO" id="GO:0003700">
    <property type="term" value="F:DNA-binding transcription factor activity"/>
    <property type="evidence" value="ECO:0007669"/>
    <property type="project" value="InterPro"/>
</dbReference>
<dbReference type="AlphaFoldDB" id="A0A3S0HQB3"/>
<evidence type="ECO:0000259" key="4">
    <source>
        <dbReference type="PROSITE" id="PS50949"/>
    </source>
</evidence>
<dbReference type="InterPro" id="IPR036388">
    <property type="entry name" value="WH-like_DNA-bd_sf"/>
</dbReference>
<dbReference type="PANTHER" id="PTHR43537:SF50">
    <property type="entry name" value="TRANSCRIPTIONAL REGULATORY PROTEIN"/>
    <property type="match status" value="1"/>
</dbReference>
<keyword evidence="2" id="KW-0238">DNA-binding</keyword>
<dbReference type="PANTHER" id="PTHR43537">
    <property type="entry name" value="TRANSCRIPTIONAL REGULATOR, GNTR FAMILY"/>
    <property type="match status" value="1"/>
</dbReference>
<dbReference type="Proteomes" id="UP000267400">
    <property type="component" value="Unassembled WGS sequence"/>
</dbReference>
<dbReference type="PRINTS" id="PR00035">
    <property type="entry name" value="HTHGNTR"/>
</dbReference>
<dbReference type="SMART" id="SM00895">
    <property type="entry name" value="FCD"/>
    <property type="match status" value="1"/>
</dbReference>
<dbReference type="InterPro" id="IPR008920">
    <property type="entry name" value="TF_FadR/GntR_C"/>
</dbReference>
<dbReference type="InterPro" id="IPR036390">
    <property type="entry name" value="WH_DNA-bd_sf"/>
</dbReference>
<organism evidence="5 6">
    <name type="scientific">Halomonas nitroreducens</name>
    <dbReference type="NCBI Taxonomy" id="447425"/>
    <lineage>
        <taxon>Bacteria</taxon>
        <taxon>Pseudomonadati</taxon>
        <taxon>Pseudomonadota</taxon>
        <taxon>Gammaproteobacteria</taxon>
        <taxon>Oceanospirillales</taxon>
        <taxon>Halomonadaceae</taxon>
        <taxon>Halomonas</taxon>
    </lineage>
</organism>
<evidence type="ECO:0000256" key="3">
    <source>
        <dbReference type="ARBA" id="ARBA00023163"/>
    </source>
</evidence>